<dbReference type="Pfam" id="PF03683">
    <property type="entry name" value="UPF0175"/>
    <property type="match status" value="1"/>
</dbReference>
<dbReference type="EMBL" id="BARW01029915">
    <property type="protein sequence ID" value="GAJ14476.1"/>
    <property type="molecule type" value="Genomic_DNA"/>
</dbReference>
<sequence length="75" mass="8715">MSTPQQISVALDEKFLSFVARKRKDIPEKLKELSVLELYRRKDISSGKAAELLGMERFEFVRYASRLGIPFFDMS</sequence>
<feature type="non-terminal residue" evidence="1">
    <location>
        <position position="75"/>
    </location>
</feature>
<reference evidence="1" key="1">
    <citation type="journal article" date="2014" name="Front. Microbiol.">
        <title>High frequency of phylogenetically diverse reductive dehalogenase-homologous genes in deep subseafloor sedimentary metagenomes.</title>
        <authorList>
            <person name="Kawai M."/>
            <person name="Futagami T."/>
            <person name="Toyoda A."/>
            <person name="Takaki Y."/>
            <person name="Nishi S."/>
            <person name="Hori S."/>
            <person name="Arai W."/>
            <person name="Tsubouchi T."/>
            <person name="Morono Y."/>
            <person name="Uchiyama I."/>
            <person name="Ito T."/>
            <person name="Fujiyama A."/>
            <person name="Inagaki F."/>
            <person name="Takami H."/>
        </authorList>
    </citation>
    <scope>NUCLEOTIDE SEQUENCE</scope>
    <source>
        <strain evidence="1">Expedition CK06-06</strain>
    </source>
</reference>
<protein>
    <submittedName>
        <fullName evidence="1">Uncharacterized protein</fullName>
    </submittedName>
</protein>
<name>X1VHS1_9ZZZZ</name>
<dbReference type="AlphaFoldDB" id="X1VHS1"/>
<proteinExistence type="predicted"/>
<comment type="caution">
    <text evidence="1">The sequence shown here is derived from an EMBL/GenBank/DDBJ whole genome shotgun (WGS) entry which is preliminary data.</text>
</comment>
<accession>X1VHS1</accession>
<evidence type="ECO:0000313" key="1">
    <source>
        <dbReference type="EMBL" id="GAJ14476.1"/>
    </source>
</evidence>
<gene>
    <name evidence="1" type="ORF">S12H4_47956</name>
</gene>
<organism evidence="1">
    <name type="scientific">marine sediment metagenome</name>
    <dbReference type="NCBI Taxonomy" id="412755"/>
    <lineage>
        <taxon>unclassified sequences</taxon>
        <taxon>metagenomes</taxon>
        <taxon>ecological metagenomes</taxon>
    </lineage>
</organism>
<dbReference type="InterPro" id="IPR005368">
    <property type="entry name" value="UPF0175"/>
</dbReference>